<gene>
    <name evidence="11" type="ORF">ISO4_00753</name>
</gene>
<feature type="domain" description="Tripartite ATP-independent periplasmic transporters DctQ component" evidence="10">
    <location>
        <begin position="29"/>
        <end position="160"/>
    </location>
</feature>
<evidence type="ECO:0000259" key="10">
    <source>
        <dbReference type="Pfam" id="PF04290"/>
    </source>
</evidence>
<evidence type="ECO:0000256" key="2">
    <source>
        <dbReference type="ARBA" id="ARBA00022448"/>
    </source>
</evidence>
<feature type="transmembrane region" description="Helical" evidence="9">
    <location>
        <begin position="133"/>
        <end position="150"/>
    </location>
</feature>
<evidence type="ECO:0000313" key="12">
    <source>
        <dbReference type="Proteomes" id="UP000644441"/>
    </source>
</evidence>
<dbReference type="Pfam" id="PF04290">
    <property type="entry name" value="DctQ"/>
    <property type="match status" value="1"/>
</dbReference>
<feature type="transmembrane region" description="Helical" evidence="9">
    <location>
        <begin position="49"/>
        <end position="71"/>
    </location>
</feature>
<reference evidence="11 12" key="1">
    <citation type="submission" date="2012-09" db="EMBL/GenBank/DDBJ databases">
        <title>Genome Sequence of alkane-degrading Bacterium Alcanivorax venustensis ISO4.</title>
        <authorList>
            <person name="Lai Q."/>
            <person name="Shao Z."/>
        </authorList>
    </citation>
    <scope>NUCLEOTIDE SEQUENCE [LARGE SCALE GENOMIC DNA]</scope>
    <source>
        <strain evidence="11 12">ISO4</strain>
    </source>
</reference>
<dbReference type="PANTHER" id="PTHR35011">
    <property type="entry name" value="2,3-DIKETO-L-GULONATE TRAP TRANSPORTER SMALL PERMEASE PROTEIN YIAM"/>
    <property type="match status" value="1"/>
</dbReference>
<dbReference type="InterPro" id="IPR007387">
    <property type="entry name" value="TRAP_DctQ"/>
</dbReference>
<proteinExistence type="inferred from homology"/>
<dbReference type="RefSeq" id="WP_194855216.1">
    <property type="nucleotide sequence ID" value="NZ_ARXR01000004.1"/>
</dbReference>
<evidence type="ECO:0000256" key="4">
    <source>
        <dbReference type="ARBA" id="ARBA00022519"/>
    </source>
</evidence>
<evidence type="ECO:0000256" key="8">
    <source>
        <dbReference type="ARBA" id="ARBA00038436"/>
    </source>
</evidence>
<comment type="similarity">
    <text evidence="8 9">Belongs to the TRAP transporter small permease family.</text>
</comment>
<name>A0ABS0ADE4_9GAMM</name>
<keyword evidence="4 9" id="KW-0997">Cell inner membrane</keyword>
<accession>A0ABS0ADE4</accession>
<keyword evidence="2 9" id="KW-0813">Transport</keyword>
<dbReference type="PANTHER" id="PTHR35011:SF4">
    <property type="entry name" value="SLL1102 PROTEIN"/>
    <property type="match status" value="1"/>
</dbReference>
<evidence type="ECO:0000256" key="6">
    <source>
        <dbReference type="ARBA" id="ARBA00022989"/>
    </source>
</evidence>
<evidence type="ECO:0000256" key="3">
    <source>
        <dbReference type="ARBA" id="ARBA00022475"/>
    </source>
</evidence>
<keyword evidence="3" id="KW-1003">Cell membrane</keyword>
<keyword evidence="12" id="KW-1185">Reference proteome</keyword>
<sequence>MSFLQTLINGVTRLNDFLGRWIAHLIFAMTALLLFEVICRYLFDAPTVWTTEFAQFLFAIYSIMAGGYVMAHRGHVNVDLLYSHFSPRVQAVIDVFTSVVFYIFILAFLYFGTSMAWESFQGQETTYSAWNPPVWPVKAFIPLAVTLVLLQGTVKLLRDIAVAINPRYADVLKDGLDDGEGVADNIEADVKEQHR</sequence>
<evidence type="ECO:0000313" key="11">
    <source>
        <dbReference type="EMBL" id="MBF5052151.1"/>
    </source>
</evidence>
<dbReference type="EMBL" id="ARXR01000004">
    <property type="protein sequence ID" value="MBF5052151.1"/>
    <property type="molecule type" value="Genomic_DNA"/>
</dbReference>
<feature type="transmembrane region" description="Helical" evidence="9">
    <location>
        <begin position="21"/>
        <end position="43"/>
    </location>
</feature>
<keyword evidence="6 9" id="KW-1133">Transmembrane helix</keyword>
<evidence type="ECO:0000256" key="9">
    <source>
        <dbReference type="RuleBase" id="RU369079"/>
    </source>
</evidence>
<dbReference type="GeneID" id="99765012"/>
<dbReference type="Proteomes" id="UP000644441">
    <property type="component" value="Unassembled WGS sequence"/>
</dbReference>
<comment type="function">
    <text evidence="9">Part of the tripartite ATP-independent periplasmic (TRAP) transport system.</text>
</comment>
<evidence type="ECO:0000256" key="7">
    <source>
        <dbReference type="ARBA" id="ARBA00023136"/>
    </source>
</evidence>
<keyword evidence="5 9" id="KW-0812">Transmembrane</keyword>
<keyword evidence="7 9" id="KW-0472">Membrane</keyword>
<comment type="subcellular location">
    <subcellularLocation>
        <location evidence="1 9">Cell inner membrane</location>
        <topology evidence="1 9">Multi-pass membrane protein</topology>
    </subcellularLocation>
</comment>
<comment type="subunit">
    <text evidence="9">The complex comprises the extracytoplasmic solute receptor protein and the two transmembrane proteins.</text>
</comment>
<evidence type="ECO:0000256" key="5">
    <source>
        <dbReference type="ARBA" id="ARBA00022692"/>
    </source>
</evidence>
<organism evidence="11 12">
    <name type="scientific">Alloalcanivorax venustensis ISO4</name>
    <dbReference type="NCBI Taxonomy" id="1177184"/>
    <lineage>
        <taxon>Bacteria</taxon>
        <taxon>Pseudomonadati</taxon>
        <taxon>Pseudomonadota</taxon>
        <taxon>Gammaproteobacteria</taxon>
        <taxon>Oceanospirillales</taxon>
        <taxon>Alcanivoracaceae</taxon>
        <taxon>Alloalcanivorax</taxon>
    </lineage>
</organism>
<comment type="caution">
    <text evidence="11">The sequence shown here is derived from an EMBL/GenBank/DDBJ whole genome shotgun (WGS) entry which is preliminary data.</text>
</comment>
<feature type="transmembrane region" description="Helical" evidence="9">
    <location>
        <begin position="91"/>
        <end position="113"/>
    </location>
</feature>
<protein>
    <recommendedName>
        <fullName evidence="9">TRAP transporter small permease protein</fullName>
    </recommendedName>
</protein>
<evidence type="ECO:0000256" key="1">
    <source>
        <dbReference type="ARBA" id="ARBA00004429"/>
    </source>
</evidence>
<dbReference type="InterPro" id="IPR055348">
    <property type="entry name" value="DctQ"/>
</dbReference>